<evidence type="ECO:0000313" key="2">
    <source>
        <dbReference type="Proteomes" id="UP000299102"/>
    </source>
</evidence>
<evidence type="ECO:0000313" key="1">
    <source>
        <dbReference type="EMBL" id="GBP06122.1"/>
    </source>
</evidence>
<sequence>MHKVSNIIDLNSARLKFKVTESERDHCVKSFLLIHEGKKLKNASKISDNWELSSSNGTLEMQIKEEDNVENMTIDCNNLIAKHAEENEEHVFACNLNESLPDVQDPFESDETEETTFSSNNVQEICAQIKEELPIECAKLDRSKEKRKRKKFIQFANKECMKKKRDIKDIK</sequence>
<proteinExistence type="predicted"/>
<comment type="caution">
    <text evidence="1">The sequence shown here is derived from an EMBL/GenBank/DDBJ whole genome shotgun (WGS) entry which is preliminary data.</text>
</comment>
<reference evidence="1 2" key="1">
    <citation type="journal article" date="2019" name="Commun. Biol.">
        <title>The bagworm genome reveals a unique fibroin gene that provides high tensile strength.</title>
        <authorList>
            <person name="Kono N."/>
            <person name="Nakamura H."/>
            <person name="Ohtoshi R."/>
            <person name="Tomita M."/>
            <person name="Numata K."/>
            <person name="Arakawa K."/>
        </authorList>
    </citation>
    <scope>NUCLEOTIDE SEQUENCE [LARGE SCALE GENOMIC DNA]</scope>
</reference>
<gene>
    <name evidence="1" type="ORF">EVAR_74140_1</name>
</gene>
<dbReference type="Proteomes" id="UP000299102">
    <property type="component" value="Unassembled WGS sequence"/>
</dbReference>
<dbReference type="EMBL" id="BGZK01007900">
    <property type="protein sequence ID" value="GBP06122.1"/>
    <property type="molecule type" value="Genomic_DNA"/>
</dbReference>
<organism evidence="1 2">
    <name type="scientific">Eumeta variegata</name>
    <name type="common">Bagworm moth</name>
    <name type="synonym">Eumeta japonica</name>
    <dbReference type="NCBI Taxonomy" id="151549"/>
    <lineage>
        <taxon>Eukaryota</taxon>
        <taxon>Metazoa</taxon>
        <taxon>Ecdysozoa</taxon>
        <taxon>Arthropoda</taxon>
        <taxon>Hexapoda</taxon>
        <taxon>Insecta</taxon>
        <taxon>Pterygota</taxon>
        <taxon>Neoptera</taxon>
        <taxon>Endopterygota</taxon>
        <taxon>Lepidoptera</taxon>
        <taxon>Glossata</taxon>
        <taxon>Ditrysia</taxon>
        <taxon>Tineoidea</taxon>
        <taxon>Psychidae</taxon>
        <taxon>Oiketicinae</taxon>
        <taxon>Eumeta</taxon>
    </lineage>
</organism>
<dbReference type="AlphaFoldDB" id="A0A4C1SVC9"/>
<keyword evidence="2" id="KW-1185">Reference proteome</keyword>
<protein>
    <submittedName>
        <fullName evidence="1">Uncharacterized protein</fullName>
    </submittedName>
</protein>
<name>A0A4C1SVC9_EUMVA</name>
<accession>A0A4C1SVC9</accession>